<dbReference type="OrthoDB" id="2282221at2759"/>
<protein>
    <submittedName>
        <fullName evidence="1">Uncharacterized protein</fullName>
    </submittedName>
</protein>
<evidence type="ECO:0000313" key="1">
    <source>
        <dbReference type="EMBL" id="GAN01693.1"/>
    </source>
</evidence>
<dbReference type="STRING" id="91626.A0A0C9MIE0"/>
<evidence type="ECO:0000313" key="2">
    <source>
        <dbReference type="Proteomes" id="UP000053815"/>
    </source>
</evidence>
<gene>
    <name evidence="1" type="ORF">MAM1_0010c01127</name>
</gene>
<dbReference type="EMBL" id="DF836299">
    <property type="protein sequence ID" value="GAN01693.1"/>
    <property type="molecule type" value="Genomic_DNA"/>
</dbReference>
<keyword evidence="2" id="KW-1185">Reference proteome</keyword>
<sequence>MHNLNTKPLEDYEPTAIKRKFDEDFDEISGPHLALANDVKQDHLLSKALNCESFAKSIIGSTTIGEPTVVHGLIKKQRMDKLAEEIKFSNKFTSDVFRCVLHRERPQEKQSTTVTTNSGNYMLHNAITRSKLPRSAENVFVEASDDLITALNMDFRLDPDLLYAVAELHAGAIISDGFEALLLITAESYSRSRNIDIHSEKSMQSIPNGGSAISIGLCDEADSGPTRSKLKIGANSMNLLVTMSCAIAKCEVSVGPETRLSMDLKKATIFYDEQKLDNFMGILEDHMSYQAPMSISMLRQVTSGFNHVSTFHCWRSTLSGFDSDLLQPATVFTVVDTPSRNYDHSESSLTKQASAVLQQVALAILSKRSNDIDALLYQTKTTLEIKKNDMFQKLHDQVSVLASAPPSQQQHKPYCLQLSSYLTPIANTSCLSITRFIIHSSLFS</sequence>
<proteinExistence type="predicted"/>
<reference evidence="1" key="1">
    <citation type="submission" date="2014-09" db="EMBL/GenBank/DDBJ databases">
        <title>Draft genome sequence of an oleaginous Mucoromycotina fungus Mucor ambiguus NBRC6742.</title>
        <authorList>
            <person name="Takeda I."/>
            <person name="Yamane N."/>
            <person name="Morita T."/>
            <person name="Tamano K."/>
            <person name="Machida M."/>
            <person name="Baker S."/>
            <person name="Koike H."/>
        </authorList>
    </citation>
    <scope>NUCLEOTIDE SEQUENCE</scope>
    <source>
        <strain evidence="1">NBRC 6742</strain>
    </source>
</reference>
<accession>A0A0C9MIE0</accession>
<dbReference type="AlphaFoldDB" id="A0A0C9MIE0"/>
<name>A0A0C9MIE0_9FUNG</name>
<dbReference type="Proteomes" id="UP000053815">
    <property type="component" value="Unassembled WGS sequence"/>
</dbReference>
<organism evidence="1">
    <name type="scientific">Mucor ambiguus</name>
    <dbReference type="NCBI Taxonomy" id="91626"/>
    <lineage>
        <taxon>Eukaryota</taxon>
        <taxon>Fungi</taxon>
        <taxon>Fungi incertae sedis</taxon>
        <taxon>Mucoromycota</taxon>
        <taxon>Mucoromycotina</taxon>
        <taxon>Mucoromycetes</taxon>
        <taxon>Mucorales</taxon>
        <taxon>Mucorineae</taxon>
        <taxon>Mucoraceae</taxon>
        <taxon>Mucor</taxon>
    </lineage>
</organism>